<keyword evidence="2" id="KW-1185">Reference proteome</keyword>
<evidence type="ECO:0000313" key="1">
    <source>
        <dbReference type="EMBL" id="MFD2610152.1"/>
    </source>
</evidence>
<sequence>MPKTPPSSPLSKRERLAQREAILLQQERGEITPEAARAALAKLDGPPVLRG</sequence>
<evidence type="ECO:0000313" key="2">
    <source>
        <dbReference type="Proteomes" id="UP001597475"/>
    </source>
</evidence>
<reference evidence="2" key="1">
    <citation type="journal article" date="2019" name="Int. J. Syst. Evol. Microbiol.">
        <title>The Global Catalogue of Microorganisms (GCM) 10K type strain sequencing project: providing services to taxonomists for standard genome sequencing and annotation.</title>
        <authorList>
            <consortium name="The Broad Institute Genomics Platform"/>
            <consortium name="The Broad Institute Genome Sequencing Center for Infectious Disease"/>
            <person name="Wu L."/>
            <person name="Ma J."/>
        </authorList>
    </citation>
    <scope>NUCLEOTIDE SEQUENCE [LARGE SCALE GENOMIC DNA]</scope>
    <source>
        <strain evidence="2">KCTC 33842</strain>
    </source>
</reference>
<accession>A0ABW5P7R5</accession>
<protein>
    <submittedName>
        <fullName evidence="1">Uncharacterized protein</fullName>
    </submittedName>
</protein>
<proteinExistence type="predicted"/>
<gene>
    <name evidence="1" type="ORF">ACFSR9_11985</name>
</gene>
<comment type="caution">
    <text evidence="1">The sequence shown here is derived from an EMBL/GenBank/DDBJ whole genome shotgun (WGS) entry which is preliminary data.</text>
</comment>
<dbReference type="Proteomes" id="UP001597475">
    <property type="component" value="Unassembled WGS sequence"/>
</dbReference>
<dbReference type="EMBL" id="JBHUMK010000052">
    <property type="protein sequence ID" value="MFD2610152.1"/>
    <property type="molecule type" value="Genomic_DNA"/>
</dbReference>
<name>A0ABW5P7R5_9DEIO</name>
<dbReference type="RefSeq" id="WP_386846104.1">
    <property type="nucleotide sequence ID" value="NZ_JBHUMK010000052.1"/>
</dbReference>
<organism evidence="1 2">
    <name type="scientific">Deinococcus taklimakanensis</name>
    <dbReference type="NCBI Taxonomy" id="536443"/>
    <lineage>
        <taxon>Bacteria</taxon>
        <taxon>Thermotogati</taxon>
        <taxon>Deinococcota</taxon>
        <taxon>Deinococci</taxon>
        <taxon>Deinococcales</taxon>
        <taxon>Deinococcaceae</taxon>
        <taxon>Deinococcus</taxon>
    </lineage>
</organism>